<accession>A0A1Q2L0E7</accession>
<dbReference type="Proteomes" id="UP000188184">
    <property type="component" value="Chromosome"/>
</dbReference>
<proteinExistence type="predicted"/>
<gene>
    <name evidence="3" type="ORF">B0X71_12995</name>
</gene>
<name>A0A1Q2L0E7_9BACL</name>
<evidence type="ECO:0000259" key="2">
    <source>
        <dbReference type="Pfam" id="PF13038"/>
    </source>
</evidence>
<evidence type="ECO:0000313" key="4">
    <source>
        <dbReference type="Proteomes" id="UP000188184"/>
    </source>
</evidence>
<reference evidence="3 4" key="1">
    <citation type="submission" date="2017-02" db="EMBL/GenBank/DDBJ databases">
        <title>The complete genomic sequence of a novel cold adapted crude oil-degrading bacterium Planococcus qaidamina Y42.</title>
        <authorList>
            <person name="Yang R."/>
        </authorList>
    </citation>
    <scope>NUCLEOTIDE SEQUENCE [LARGE SCALE GENOMIC DNA]</scope>
    <source>
        <strain evidence="3 4">Y42</strain>
    </source>
</reference>
<feature type="transmembrane region" description="Helical" evidence="1">
    <location>
        <begin position="85"/>
        <end position="112"/>
    </location>
</feature>
<feature type="transmembrane region" description="Helical" evidence="1">
    <location>
        <begin position="38"/>
        <end position="64"/>
    </location>
</feature>
<protein>
    <recommendedName>
        <fullName evidence="2">DUF3899 domain-containing protein</fullName>
    </recommendedName>
</protein>
<dbReference type="InterPro" id="IPR025007">
    <property type="entry name" value="DUF3899"/>
</dbReference>
<dbReference type="OrthoDB" id="2989943at2"/>
<keyword evidence="1" id="KW-0472">Membrane</keyword>
<evidence type="ECO:0000313" key="3">
    <source>
        <dbReference type="EMBL" id="AQQ53919.1"/>
    </source>
</evidence>
<feature type="domain" description="DUF3899" evidence="2">
    <location>
        <begin position="32"/>
        <end position="104"/>
    </location>
</feature>
<dbReference type="RefSeq" id="WP_077589817.1">
    <property type="nucleotide sequence ID" value="NZ_CP019640.1"/>
</dbReference>
<dbReference type="AlphaFoldDB" id="A0A1Q2L0E7"/>
<sequence length="113" mass="12637">MKKFLLSALAVQAIILLTILFREQQLSLLSYIDTSFIYGGILFFIGATIYVVQSGFFDIFTVSMRKAFDLRSGFDIDEMRTPSELIAVPFLPLLSVGTATITLMGVALFSYYI</sequence>
<dbReference type="EMBL" id="CP019640">
    <property type="protein sequence ID" value="AQQ53919.1"/>
    <property type="molecule type" value="Genomic_DNA"/>
</dbReference>
<dbReference type="Pfam" id="PF13038">
    <property type="entry name" value="DUF3899"/>
    <property type="match status" value="1"/>
</dbReference>
<dbReference type="KEGG" id="pmar:B0X71_12995"/>
<keyword evidence="1" id="KW-1133">Transmembrane helix</keyword>
<evidence type="ECO:0000256" key="1">
    <source>
        <dbReference type="SAM" id="Phobius"/>
    </source>
</evidence>
<keyword evidence="4" id="KW-1185">Reference proteome</keyword>
<organism evidence="3 4">
    <name type="scientific">Planococcus lenghuensis</name>
    <dbReference type="NCBI Taxonomy" id="2213202"/>
    <lineage>
        <taxon>Bacteria</taxon>
        <taxon>Bacillati</taxon>
        <taxon>Bacillota</taxon>
        <taxon>Bacilli</taxon>
        <taxon>Bacillales</taxon>
        <taxon>Caryophanaceae</taxon>
        <taxon>Planococcus</taxon>
    </lineage>
</organism>
<keyword evidence="1" id="KW-0812">Transmembrane</keyword>